<feature type="domain" description="Copper amine oxidase-like N-terminal" evidence="2">
    <location>
        <begin position="195"/>
        <end position="304"/>
    </location>
</feature>
<dbReference type="RefSeq" id="WP_277445017.1">
    <property type="nucleotide sequence ID" value="NZ_JAKOAV010000034.1"/>
</dbReference>
<keyword evidence="4" id="KW-1185">Reference proteome</keyword>
<dbReference type="AlphaFoldDB" id="A0A9X4H451"/>
<comment type="caution">
    <text evidence="3">The sequence shown here is derived from an EMBL/GenBank/DDBJ whole genome shotgun (WGS) entry which is preliminary data.</text>
</comment>
<dbReference type="InterPro" id="IPR012854">
    <property type="entry name" value="Cu_amine_oxidase-like_N"/>
</dbReference>
<feature type="chain" id="PRO_5040773923" evidence="1">
    <location>
        <begin position="31"/>
        <end position="308"/>
    </location>
</feature>
<dbReference type="EMBL" id="JAKOAV010000034">
    <property type="protein sequence ID" value="MDF9409541.1"/>
    <property type="molecule type" value="Genomic_DNA"/>
</dbReference>
<gene>
    <name evidence="3" type="ORF">L7E55_14440</name>
</gene>
<organism evidence="3 4">
    <name type="scientific">Pelotomaculum isophthalicicum JI</name>
    <dbReference type="NCBI Taxonomy" id="947010"/>
    <lineage>
        <taxon>Bacteria</taxon>
        <taxon>Bacillati</taxon>
        <taxon>Bacillota</taxon>
        <taxon>Clostridia</taxon>
        <taxon>Eubacteriales</taxon>
        <taxon>Desulfotomaculaceae</taxon>
        <taxon>Pelotomaculum</taxon>
    </lineage>
</organism>
<sequence>MRMQKQKLRNLVALLVVALVLGCWSGVASAYWTDLIDQMTPFNTSGPESTAEVNQTYIDLTNVSSGSVTSATYIGASQTRTDNSYTVASQTYIDAMDRITSYVFALTNQYRPDTDMGLSGVDYLPTVHVYTYGTQKDQAMYSVVSGLVDCLGNPPIRGDGGGSSSSWINNYSPTAMASTTITSFKIGEKSITTASGTTITMDVAPYVKDGRTYTPVRYLAYALGVPESGVQWDEATQTVTIVKGDTVLKMSIGNTTMTKNGEIIVMDVAPELVDPGRTMLPARWVSEALGATVTWDEVTQQVVIKQGT</sequence>
<name>A0A9X4H451_9FIRM</name>
<dbReference type="Pfam" id="PF07833">
    <property type="entry name" value="Cu_amine_oxidN1"/>
    <property type="match status" value="1"/>
</dbReference>
<evidence type="ECO:0000313" key="3">
    <source>
        <dbReference type="EMBL" id="MDF9409541.1"/>
    </source>
</evidence>
<reference evidence="3" key="1">
    <citation type="submission" date="2022-02" db="EMBL/GenBank/DDBJ databases">
        <authorList>
            <person name="Leng L."/>
        </authorList>
    </citation>
    <scope>NUCLEOTIDE SEQUENCE</scope>
    <source>
        <strain evidence="3">JI</strain>
    </source>
</reference>
<dbReference type="PROSITE" id="PS51257">
    <property type="entry name" value="PROKAR_LIPOPROTEIN"/>
    <property type="match status" value="1"/>
</dbReference>
<evidence type="ECO:0000259" key="2">
    <source>
        <dbReference type="Pfam" id="PF07833"/>
    </source>
</evidence>
<dbReference type="Proteomes" id="UP001154312">
    <property type="component" value="Unassembled WGS sequence"/>
</dbReference>
<proteinExistence type="predicted"/>
<evidence type="ECO:0000256" key="1">
    <source>
        <dbReference type="SAM" id="SignalP"/>
    </source>
</evidence>
<dbReference type="InterPro" id="IPR036582">
    <property type="entry name" value="Mao_N_sf"/>
</dbReference>
<feature type="signal peptide" evidence="1">
    <location>
        <begin position="1"/>
        <end position="30"/>
    </location>
</feature>
<protein>
    <submittedName>
        <fullName evidence="3">Copper amine oxidase N-terminal domain-containing protein</fullName>
    </submittedName>
</protein>
<dbReference type="SUPFAM" id="SSF55383">
    <property type="entry name" value="Copper amine oxidase, domain N"/>
    <property type="match status" value="2"/>
</dbReference>
<accession>A0A9X4H451</accession>
<keyword evidence="1" id="KW-0732">Signal</keyword>
<dbReference type="Gene3D" id="3.30.457.10">
    <property type="entry name" value="Copper amine oxidase-like, N-terminal domain"/>
    <property type="match status" value="2"/>
</dbReference>
<evidence type="ECO:0000313" key="4">
    <source>
        <dbReference type="Proteomes" id="UP001154312"/>
    </source>
</evidence>